<dbReference type="PROSITE" id="PS00523">
    <property type="entry name" value="SULFATASE_1"/>
    <property type="match status" value="1"/>
</dbReference>
<protein>
    <submittedName>
        <fullName evidence="6">N-acetylgalactosamine-6-sulfatase</fullName>
    </submittedName>
</protein>
<dbReference type="GO" id="GO:0046872">
    <property type="term" value="F:metal ion binding"/>
    <property type="evidence" value="ECO:0007669"/>
    <property type="project" value="UniProtKB-KW"/>
</dbReference>
<evidence type="ECO:0000256" key="4">
    <source>
        <dbReference type="ARBA" id="ARBA00022837"/>
    </source>
</evidence>
<sequence>MLGLAIVASFLGVQSSLAESKPNIIVFLTDDQGYNDVGCFGSPDIKTPNFDRMAKESMLFKSAYVGSPVCGPSRSALMTGSYPIRIGEPKNTKSLHTVPHTQELMIPEVLKPMGYSTAIIGKWHAGEAKTKGDPNSQGFDYFFGTPKYNGVTKLIEQTKLRAPLMRNKEVVVEAIEQKEMDQLTTMYTEEAVKFITENKEKPFFLYLAHNMPHVPLGVSDKFRGKSEGGFYGDVIMELDWSMGVIMKTLKDLKLDENTLIVFVSDNGPWIEKVIGDHAGHADPLRGAKMMSWEGGPRVPCIMRWPGHIPAGKISDALITTMDLLPTFAGLSGASLPDDLVLDGKDIKPLITGATEQSPHQYYYYYCYTHLQAIRDERWKLVLPRKKDPNWMGWWGRMIEEVKEVQLYDLDNDLGEMTNVAAAHPEVVNRLMKQVETARADLGDYDRIGQGARFFDQGKKRPKLVKTKKKRNQ</sequence>
<feature type="domain" description="Sulfatase N-terminal" evidence="5">
    <location>
        <begin position="22"/>
        <end position="332"/>
    </location>
</feature>
<dbReference type="InterPro" id="IPR017850">
    <property type="entry name" value="Alkaline_phosphatase_core_sf"/>
</dbReference>
<dbReference type="Pfam" id="PF00884">
    <property type="entry name" value="Sulfatase"/>
    <property type="match status" value="1"/>
</dbReference>
<dbReference type="PROSITE" id="PS00149">
    <property type="entry name" value="SULFATASE_2"/>
    <property type="match status" value="1"/>
</dbReference>
<dbReference type="AlphaFoldDB" id="A0AAT9FIN3"/>
<keyword evidence="3" id="KW-0378">Hydrolase</keyword>
<dbReference type="PANTHER" id="PTHR42693">
    <property type="entry name" value="ARYLSULFATASE FAMILY MEMBER"/>
    <property type="match status" value="1"/>
</dbReference>
<name>A0AAT9FIN3_9BACT</name>
<evidence type="ECO:0000256" key="2">
    <source>
        <dbReference type="ARBA" id="ARBA00022723"/>
    </source>
</evidence>
<dbReference type="InterPro" id="IPR000917">
    <property type="entry name" value="Sulfatase_N"/>
</dbReference>
<evidence type="ECO:0000259" key="5">
    <source>
        <dbReference type="Pfam" id="PF00884"/>
    </source>
</evidence>
<dbReference type="InterPro" id="IPR050738">
    <property type="entry name" value="Sulfatase"/>
</dbReference>
<dbReference type="GO" id="GO:0004065">
    <property type="term" value="F:arylsulfatase activity"/>
    <property type="evidence" value="ECO:0007669"/>
    <property type="project" value="TreeGrafter"/>
</dbReference>
<dbReference type="Gene3D" id="3.30.1120.10">
    <property type="match status" value="1"/>
</dbReference>
<dbReference type="InterPro" id="IPR024607">
    <property type="entry name" value="Sulfatase_CS"/>
</dbReference>
<dbReference type="EMBL" id="AP026866">
    <property type="protein sequence ID" value="BDS05859.1"/>
    <property type="molecule type" value="Genomic_DNA"/>
</dbReference>
<organism evidence="6">
    <name type="scientific">Oceaniferula spumae</name>
    <dbReference type="NCBI Taxonomy" id="2979115"/>
    <lineage>
        <taxon>Bacteria</taxon>
        <taxon>Pseudomonadati</taxon>
        <taxon>Verrucomicrobiota</taxon>
        <taxon>Verrucomicrobiia</taxon>
        <taxon>Verrucomicrobiales</taxon>
        <taxon>Verrucomicrobiaceae</taxon>
        <taxon>Oceaniferula</taxon>
    </lineage>
</organism>
<evidence type="ECO:0000256" key="1">
    <source>
        <dbReference type="ARBA" id="ARBA00008779"/>
    </source>
</evidence>
<dbReference type="KEGG" id="osu:NT6N_08990"/>
<dbReference type="Gene3D" id="3.40.720.10">
    <property type="entry name" value="Alkaline Phosphatase, subunit A"/>
    <property type="match status" value="1"/>
</dbReference>
<reference evidence="6" key="1">
    <citation type="submission" date="2024-07" db="EMBL/GenBank/DDBJ databases">
        <title>Complete genome sequence of Verrucomicrobiaceae bacterium NT6N.</title>
        <authorList>
            <person name="Huang C."/>
            <person name="Takami H."/>
            <person name="Hamasaki K."/>
        </authorList>
    </citation>
    <scope>NUCLEOTIDE SEQUENCE</scope>
    <source>
        <strain evidence="6">NT6N</strain>
    </source>
</reference>
<gene>
    <name evidence="6" type="ORF">NT6N_08990</name>
</gene>
<dbReference type="Pfam" id="PF14707">
    <property type="entry name" value="Sulfatase_C"/>
    <property type="match status" value="1"/>
</dbReference>
<dbReference type="CDD" id="cd16026">
    <property type="entry name" value="GALNS_like"/>
    <property type="match status" value="1"/>
</dbReference>
<dbReference type="SUPFAM" id="SSF53649">
    <property type="entry name" value="Alkaline phosphatase-like"/>
    <property type="match status" value="1"/>
</dbReference>
<evidence type="ECO:0000256" key="3">
    <source>
        <dbReference type="ARBA" id="ARBA00022801"/>
    </source>
</evidence>
<comment type="similarity">
    <text evidence="1">Belongs to the sulfatase family.</text>
</comment>
<evidence type="ECO:0000313" key="6">
    <source>
        <dbReference type="EMBL" id="BDS05859.1"/>
    </source>
</evidence>
<keyword evidence="4" id="KW-0106">Calcium</keyword>
<proteinExistence type="inferred from homology"/>
<keyword evidence="2" id="KW-0479">Metal-binding</keyword>
<accession>A0AAT9FIN3</accession>
<dbReference type="PANTHER" id="PTHR42693:SF53">
    <property type="entry name" value="ENDO-4-O-SULFATASE"/>
    <property type="match status" value="1"/>
</dbReference>